<organism evidence="1 2">
    <name type="scientific">Corchorus olitorius</name>
    <dbReference type="NCBI Taxonomy" id="93759"/>
    <lineage>
        <taxon>Eukaryota</taxon>
        <taxon>Viridiplantae</taxon>
        <taxon>Streptophyta</taxon>
        <taxon>Embryophyta</taxon>
        <taxon>Tracheophyta</taxon>
        <taxon>Spermatophyta</taxon>
        <taxon>Magnoliopsida</taxon>
        <taxon>eudicotyledons</taxon>
        <taxon>Gunneridae</taxon>
        <taxon>Pentapetalae</taxon>
        <taxon>rosids</taxon>
        <taxon>malvids</taxon>
        <taxon>Malvales</taxon>
        <taxon>Malvaceae</taxon>
        <taxon>Grewioideae</taxon>
        <taxon>Apeibeae</taxon>
        <taxon>Corchorus</taxon>
    </lineage>
</organism>
<proteinExistence type="predicted"/>
<sequence>MLRSGGKRVKTQQGEEVEMTVEVGNKSNETKVYCGCRLVWQRVGACRIGVF</sequence>
<evidence type="ECO:0000313" key="1">
    <source>
        <dbReference type="EMBL" id="OMO82883.1"/>
    </source>
</evidence>
<accession>A0A1R3IJZ8</accession>
<dbReference type="EMBL" id="AWUE01018062">
    <property type="protein sequence ID" value="OMO82883.1"/>
    <property type="molecule type" value="Genomic_DNA"/>
</dbReference>
<gene>
    <name evidence="1" type="ORF">COLO4_22785</name>
</gene>
<keyword evidence="2" id="KW-1185">Reference proteome</keyword>
<name>A0A1R3IJZ8_9ROSI</name>
<reference evidence="2" key="1">
    <citation type="submission" date="2013-09" db="EMBL/GenBank/DDBJ databases">
        <title>Corchorus olitorius genome sequencing.</title>
        <authorList>
            <person name="Alam M."/>
            <person name="Haque M.S."/>
            <person name="Islam M.S."/>
            <person name="Emdad E.M."/>
            <person name="Islam M.M."/>
            <person name="Ahmed B."/>
            <person name="Halim A."/>
            <person name="Hossen Q.M.M."/>
            <person name="Hossain M.Z."/>
            <person name="Ahmed R."/>
            <person name="Khan M.M."/>
            <person name="Islam R."/>
            <person name="Rashid M.M."/>
            <person name="Khan S.A."/>
            <person name="Rahman M.S."/>
            <person name="Alam M."/>
            <person name="Yahiya A.S."/>
            <person name="Khan M.S."/>
            <person name="Azam M.S."/>
            <person name="Haque T."/>
            <person name="Lashkar M.Z.H."/>
            <person name="Akhand A.I."/>
            <person name="Morshed G."/>
            <person name="Roy S."/>
            <person name="Uddin K.S."/>
            <person name="Rabeya T."/>
            <person name="Hossain A.S."/>
            <person name="Chowdhury A."/>
            <person name="Snigdha A.R."/>
            <person name="Mortoza M.S."/>
            <person name="Matin S.A."/>
            <person name="Hoque S.M.E."/>
            <person name="Islam M.K."/>
            <person name="Roy D.K."/>
            <person name="Haider R."/>
            <person name="Moosa M.M."/>
            <person name="Elias S.M."/>
            <person name="Hasan A.M."/>
            <person name="Jahan S."/>
            <person name="Shafiuddin M."/>
            <person name="Mahmood N."/>
            <person name="Shommy N.S."/>
        </authorList>
    </citation>
    <scope>NUCLEOTIDE SEQUENCE [LARGE SCALE GENOMIC DNA]</scope>
    <source>
        <strain evidence="2">cv. O-4</strain>
    </source>
</reference>
<dbReference type="Proteomes" id="UP000187203">
    <property type="component" value="Unassembled WGS sequence"/>
</dbReference>
<protein>
    <submittedName>
        <fullName evidence="1">Uncharacterized protein</fullName>
    </submittedName>
</protein>
<comment type="caution">
    <text evidence="1">The sequence shown here is derived from an EMBL/GenBank/DDBJ whole genome shotgun (WGS) entry which is preliminary data.</text>
</comment>
<evidence type="ECO:0000313" key="2">
    <source>
        <dbReference type="Proteomes" id="UP000187203"/>
    </source>
</evidence>
<dbReference type="AlphaFoldDB" id="A0A1R3IJZ8"/>